<proteinExistence type="predicted"/>
<comment type="caution">
    <text evidence="1">The sequence shown here is derived from an EMBL/GenBank/DDBJ whole genome shotgun (WGS) entry which is preliminary data.</text>
</comment>
<dbReference type="Pfam" id="PF10604">
    <property type="entry name" value="Polyketide_cyc2"/>
    <property type="match status" value="1"/>
</dbReference>
<dbReference type="OrthoDB" id="10255646at2759"/>
<organism evidence="1 2">
    <name type="scientific">Coemansia javaensis</name>
    <dbReference type="NCBI Taxonomy" id="2761396"/>
    <lineage>
        <taxon>Eukaryota</taxon>
        <taxon>Fungi</taxon>
        <taxon>Fungi incertae sedis</taxon>
        <taxon>Zoopagomycota</taxon>
        <taxon>Kickxellomycotina</taxon>
        <taxon>Kickxellomycetes</taxon>
        <taxon>Kickxellales</taxon>
        <taxon>Kickxellaceae</taxon>
        <taxon>Coemansia</taxon>
    </lineage>
</organism>
<keyword evidence="2" id="KW-1185">Reference proteome</keyword>
<dbReference type="AlphaFoldDB" id="A0A9W8LJK7"/>
<evidence type="ECO:0000313" key="2">
    <source>
        <dbReference type="Proteomes" id="UP001140217"/>
    </source>
</evidence>
<dbReference type="CDD" id="cd07821">
    <property type="entry name" value="PYR_PYL_RCAR_like"/>
    <property type="match status" value="1"/>
</dbReference>
<dbReference type="Proteomes" id="UP001140217">
    <property type="component" value="Unassembled WGS sequence"/>
</dbReference>
<gene>
    <name evidence="1" type="ORF">H4R18_002744</name>
</gene>
<evidence type="ECO:0000313" key="1">
    <source>
        <dbReference type="EMBL" id="KAJ2781642.1"/>
    </source>
</evidence>
<protein>
    <recommendedName>
        <fullName evidence="3">Bet v1-like protein</fullName>
    </recommendedName>
</protein>
<dbReference type="Gene3D" id="3.30.530.20">
    <property type="match status" value="1"/>
</dbReference>
<dbReference type="InterPro" id="IPR019587">
    <property type="entry name" value="Polyketide_cyclase/dehydratase"/>
</dbReference>
<sequence>MSTTHNTESRVIKAPASKVWEVLRAQDFRFWSLVKCVEFSSTPSDVGGIRTTMFVDGTVQKHRLVELSEVARSLTYEIVESEPAAPSLSAQHTLRVFHVSTDDTAFVQWSSDYSSDSSLETVMDAKFKKLDALAELAKATEN</sequence>
<dbReference type="PANTHER" id="PTHR39332:SF7">
    <property type="entry name" value="SRPBCC FAMILY PROTEIN"/>
    <property type="match status" value="1"/>
</dbReference>
<name>A0A9W8LJK7_9FUNG</name>
<dbReference type="SUPFAM" id="SSF55961">
    <property type="entry name" value="Bet v1-like"/>
    <property type="match status" value="1"/>
</dbReference>
<dbReference type="PANTHER" id="PTHR39332">
    <property type="entry name" value="BLL4707 PROTEIN"/>
    <property type="match status" value="1"/>
</dbReference>
<accession>A0A9W8LJK7</accession>
<reference evidence="1" key="1">
    <citation type="submission" date="2022-07" db="EMBL/GenBank/DDBJ databases">
        <title>Phylogenomic reconstructions and comparative analyses of Kickxellomycotina fungi.</title>
        <authorList>
            <person name="Reynolds N.K."/>
            <person name="Stajich J.E."/>
            <person name="Barry K."/>
            <person name="Grigoriev I.V."/>
            <person name="Crous P."/>
            <person name="Smith M.E."/>
        </authorList>
    </citation>
    <scope>NUCLEOTIDE SEQUENCE</scope>
    <source>
        <strain evidence="1">NBRC 105414</strain>
    </source>
</reference>
<dbReference type="EMBL" id="JANBUL010000097">
    <property type="protein sequence ID" value="KAJ2781642.1"/>
    <property type="molecule type" value="Genomic_DNA"/>
</dbReference>
<evidence type="ECO:0008006" key="3">
    <source>
        <dbReference type="Google" id="ProtNLM"/>
    </source>
</evidence>
<dbReference type="InterPro" id="IPR023393">
    <property type="entry name" value="START-like_dom_sf"/>
</dbReference>